<name>A0A9P7KKF4_9AGAR</name>
<organism evidence="1 2">
    <name type="scientific">Sphagnurus paluster</name>
    <dbReference type="NCBI Taxonomy" id="117069"/>
    <lineage>
        <taxon>Eukaryota</taxon>
        <taxon>Fungi</taxon>
        <taxon>Dikarya</taxon>
        <taxon>Basidiomycota</taxon>
        <taxon>Agaricomycotina</taxon>
        <taxon>Agaricomycetes</taxon>
        <taxon>Agaricomycetidae</taxon>
        <taxon>Agaricales</taxon>
        <taxon>Tricholomatineae</taxon>
        <taxon>Lyophyllaceae</taxon>
        <taxon>Sphagnurus</taxon>
    </lineage>
</organism>
<reference evidence="1" key="2">
    <citation type="submission" date="2021-10" db="EMBL/GenBank/DDBJ databases">
        <title>Phylogenomics reveals ancestral predisposition of the termite-cultivated fungus Termitomyces towards a domesticated lifestyle.</title>
        <authorList>
            <person name="Auxier B."/>
            <person name="Grum-Grzhimaylo A."/>
            <person name="Cardenas M.E."/>
            <person name="Lodge J.D."/>
            <person name="Laessoe T."/>
            <person name="Pedersen O."/>
            <person name="Smith M.E."/>
            <person name="Kuyper T.W."/>
            <person name="Franco-Molano E.A."/>
            <person name="Baroni T.J."/>
            <person name="Aanen D.K."/>
        </authorList>
    </citation>
    <scope>NUCLEOTIDE SEQUENCE</scope>
    <source>
        <strain evidence="1">D49</strain>
    </source>
</reference>
<dbReference type="Proteomes" id="UP000717328">
    <property type="component" value="Unassembled WGS sequence"/>
</dbReference>
<comment type="caution">
    <text evidence="1">The sequence shown here is derived from an EMBL/GenBank/DDBJ whole genome shotgun (WGS) entry which is preliminary data.</text>
</comment>
<protein>
    <submittedName>
        <fullName evidence="1">Uncharacterized protein</fullName>
    </submittedName>
</protein>
<dbReference type="AlphaFoldDB" id="A0A9P7KKF4"/>
<accession>A0A9P7KKF4</accession>
<reference evidence="1" key="1">
    <citation type="submission" date="2021-02" db="EMBL/GenBank/DDBJ databases">
        <authorList>
            <person name="Nieuwenhuis M."/>
            <person name="Van De Peppel L.J.J."/>
        </authorList>
    </citation>
    <scope>NUCLEOTIDE SEQUENCE</scope>
    <source>
        <strain evidence="1">D49</strain>
    </source>
</reference>
<keyword evidence="2" id="KW-1185">Reference proteome</keyword>
<gene>
    <name evidence="1" type="ORF">H0H81_012100</name>
</gene>
<proteinExistence type="predicted"/>
<sequence>MSKGKVIAKVKASLWRIKPWDWSPTTIRQAALKTITHMTTAFGVAGTSRDIHQPVATSAALI</sequence>
<evidence type="ECO:0000313" key="2">
    <source>
        <dbReference type="Proteomes" id="UP000717328"/>
    </source>
</evidence>
<evidence type="ECO:0000313" key="1">
    <source>
        <dbReference type="EMBL" id="KAG5653593.1"/>
    </source>
</evidence>
<dbReference type="EMBL" id="JABCKI010000044">
    <property type="protein sequence ID" value="KAG5653593.1"/>
    <property type="molecule type" value="Genomic_DNA"/>
</dbReference>